<sequence>MANFTASQLKEIAAGLEASGHQFIWVVRRNKKSQEDKEDCLPQGFEERMEGKRLLSEDGHSKQIFDEQFYNEKLVTDVLKTGVKEWLRVHGDHVKSEAVENAITQIMMGEEAEEMRSRAKKLSVL</sequence>
<dbReference type="AlphaFoldDB" id="A0A2K2B0P2"/>
<dbReference type="PANTHER" id="PTHR48045:SF31">
    <property type="entry name" value="UDP-GLYCOSYLTRANSFERASE 76B1-LIKE"/>
    <property type="match status" value="1"/>
</dbReference>
<keyword evidence="2" id="KW-1185">Reference proteome</keyword>
<proteinExistence type="predicted"/>
<protein>
    <submittedName>
        <fullName evidence="1">Uncharacterized protein</fullName>
    </submittedName>
</protein>
<dbReference type="Proteomes" id="UP000006729">
    <property type="component" value="Chromosome 3"/>
</dbReference>
<dbReference type="EMBL" id="CM009292">
    <property type="protein sequence ID" value="PNT43332.1"/>
    <property type="molecule type" value="Genomic_DNA"/>
</dbReference>
<accession>A0A2K2B0P2</accession>
<evidence type="ECO:0000313" key="1">
    <source>
        <dbReference type="EMBL" id="PNT43332.1"/>
    </source>
</evidence>
<name>A0A2K2B0P2_POPTR</name>
<dbReference type="SUPFAM" id="SSF53756">
    <property type="entry name" value="UDP-Glycosyltransferase/glycogen phosphorylase"/>
    <property type="match status" value="1"/>
</dbReference>
<dbReference type="InParanoid" id="A0A2K2B0P2"/>
<dbReference type="PANTHER" id="PTHR48045">
    <property type="entry name" value="UDP-GLYCOSYLTRANSFERASE 72B1"/>
    <property type="match status" value="1"/>
</dbReference>
<reference evidence="1 2" key="1">
    <citation type="journal article" date="2006" name="Science">
        <title>The genome of black cottonwood, Populus trichocarpa (Torr. &amp; Gray).</title>
        <authorList>
            <person name="Tuskan G.A."/>
            <person name="Difazio S."/>
            <person name="Jansson S."/>
            <person name="Bohlmann J."/>
            <person name="Grigoriev I."/>
            <person name="Hellsten U."/>
            <person name="Putnam N."/>
            <person name="Ralph S."/>
            <person name="Rombauts S."/>
            <person name="Salamov A."/>
            <person name="Schein J."/>
            <person name="Sterck L."/>
            <person name="Aerts A."/>
            <person name="Bhalerao R.R."/>
            <person name="Bhalerao R.P."/>
            <person name="Blaudez D."/>
            <person name="Boerjan W."/>
            <person name="Brun A."/>
            <person name="Brunner A."/>
            <person name="Busov V."/>
            <person name="Campbell M."/>
            <person name="Carlson J."/>
            <person name="Chalot M."/>
            <person name="Chapman J."/>
            <person name="Chen G.L."/>
            <person name="Cooper D."/>
            <person name="Coutinho P.M."/>
            <person name="Couturier J."/>
            <person name="Covert S."/>
            <person name="Cronk Q."/>
            <person name="Cunningham R."/>
            <person name="Davis J."/>
            <person name="Degroeve S."/>
            <person name="Dejardin A."/>
            <person name="Depamphilis C."/>
            <person name="Detter J."/>
            <person name="Dirks B."/>
            <person name="Dubchak I."/>
            <person name="Duplessis S."/>
            <person name="Ehlting J."/>
            <person name="Ellis B."/>
            <person name="Gendler K."/>
            <person name="Goodstein D."/>
            <person name="Gribskov M."/>
            <person name="Grimwood J."/>
            <person name="Groover A."/>
            <person name="Gunter L."/>
            <person name="Hamberger B."/>
            <person name="Heinze B."/>
            <person name="Helariutta Y."/>
            <person name="Henrissat B."/>
            <person name="Holligan D."/>
            <person name="Holt R."/>
            <person name="Huang W."/>
            <person name="Islam-Faridi N."/>
            <person name="Jones S."/>
            <person name="Jones-Rhoades M."/>
            <person name="Jorgensen R."/>
            <person name="Joshi C."/>
            <person name="Kangasjarvi J."/>
            <person name="Karlsson J."/>
            <person name="Kelleher C."/>
            <person name="Kirkpatrick R."/>
            <person name="Kirst M."/>
            <person name="Kohler A."/>
            <person name="Kalluri U."/>
            <person name="Larimer F."/>
            <person name="Leebens-Mack J."/>
            <person name="Leple J.C."/>
            <person name="Locascio P."/>
            <person name="Lou Y."/>
            <person name="Lucas S."/>
            <person name="Martin F."/>
            <person name="Montanini B."/>
            <person name="Napoli C."/>
            <person name="Nelson D.R."/>
            <person name="Nelson C."/>
            <person name="Nieminen K."/>
            <person name="Nilsson O."/>
            <person name="Pereda V."/>
            <person name="Peter G."/>
            <person name="Philippe R."/>
            <person name="Pilate G."/>
            <person name="Poliakov A."/>
            <person name="Razumovskaya J."/>
            <person name="Richardson P."/>
            <person name="Rinaldi C."/>
            <person name="Ritland K."/>
            <person name="Rouze P."/>
            <person name="Ryaboy D."/>
            <person name="Schmutz J."/>
            <person name="Schrader J."/>
            <person name="Segerman B."/>
            <person name="Shin H."/>
            <person name="Siddiqui A."/>
            <person name="Sterky F."/>
            <person name="Terry A."/>
            <person name="Tsai C.J."/>
            <person name="Uberbacher E."/>
            <person name="Unneberg P."/>
            <person name="Vahala J."/>
            <person name="Wall K."/>
            <person name="Wessler S."/>
            <person name="Yang G."/>
            <person name="Yin T."/>
            <person name="Douglas C."/>
            <person name="Marra M."/>
            <person name="Sandberg G."/>
            <person name="Van de Peer Y."/>
            <person name="Rokhsar D."/>
        </authorList>
    </citation>
    <scope>NUCLEOTIDE SEQUENCE [LARGE SCALE GENOMIC DNA]</scope>
    <source>
        <strain evidence="2">cv. Nisqually</strain>
    </source>
</reference>
<dbReference type="STRING" id="3694.A0A2K2B0P2"/>
<evidence type="ECO:0000313" key="2">
    <source>
        <dbReference type="Proteomes" id="UP000006729"/>
    </source>
</evidence>
<organism evidence="1 2">
    <name type="scientific">Populus trichocarpa</name>
    <name type="common">Western balsam poplar</name>
    <name type="synonym">Populus balsamifera subsp. trichocarpa</name>
    <dbReference type="NCBI Taxonomy" id="3694"/>
    <lineage>
        <taxon>Eukaryota</taxon>
        <taxon>Viridiplantae</taxon>
        <taxon>Streptophyta</taxon>
        <taxon>Embryophyta</taxon>
        <taxon>Tracheophyta</taxon>
        <taxon>Spermatophyta</taxon>
        <taxon>Magnoliopsida</taxon>
        <taxon>eudicotyledons</taxon>
        <taxon>Gunneridae</taxon>
        <taxon>Pentapetalae</taxon>
        <taxon>rosids</taxon>
        <taxon>fabids</taxon>
        <taxon>Malpighiales</taxon>
        <taxon>Salicaceae</taxon>
        <taxon>Saliceae</taxon>
        <taxon>Populus</taxon>
    </lineage>
</organism>
<gene>
    <name evidence="1" type="ORF">POPTR_003G028600</name>
</gene>
<dbReference type="Gene3D" id="3.40.50.2000">
    <property type="entry name" value="Glycogen Phosphorylase B"/>
    <property type="match status" value="2"/>
</dbReference>